<name>A0A975BVR7_9BACT</name>
<evidence type="ECO:0000313" key="2">
    <source>
        <dbReference type="EMBL" id="QTA92020.1"/>
    </source>
</evidence>
<reference evidence="2" key="1">
    <citation type="journal article" date="2021" name="Microb. Physiol.">
        <title>Proteogenomic Insights into the Physiology of Marine, Sulfate-Reducing, Filamentous Desulfonema limicola and Desulfonema magnum.</title>
        <authorList>
            <person name="Schnaars V."/>
            <person name="Wohlbrand L."/>
            <person name="Scheve S."/>
            <person name="Hinrichs C."/>
            <person name="Reinhardt R."/>
            <person name="Rabus R."/>
        </authorList>
    </citation>
    <scope>NUCLEOTIDE SEQUENCE</scope>
    <source>
        <strain evidence="2">4be13</strain>
    </source>
</reference>
<dbReference type="EMBL" id="CP061800">
    <property type="protein sequence ID" value="QTA92020.1"/>
    <property type="molecule type" value="Genomic_DNA"/>
</dbReference>
<evidence type="ECO:0000256" key="1">
    <source>
        <dbReference type="SAM" id="MobiDB-lite"/>
    </source>
</evidence>
<proteinExistence type="predicted"/>
<feature type="compositionally biased region" description="Basic and acidic residues" evidence="1">
    <location>
        <begin position="22"/>
        <end position="31"/>
    </location>
</feature>
<sequence>MISSVMNTRGRASGMRSQAEPGNERKGKAEPIRIFSVNNEQ</sequence>
<accession>A0A975BVR7</accession>
<organism evidence="2 3">
    <name type="scientific">Desulfonema magnum</name>
    <dbReference type="NCBI Taxonomy" id="45655"/>
    <lineage>
        <taxon>Bacteria</taxon>
        <taxon>Pseudomonadati</taxon>
        <taxon>Thermodesulfobacteriota</taxon>
        <taxon>Desulfobacteria</taxon>
        <taxon>Desulfobacterales</taxon>
        <taxon>Desulfococcaceae</taxon>
        <taxon>Desulfonema</taxon>
    </lineage>
</organism>
<evidence type="ECO:0000313" key="3">
    <source>
        <dbReference type="Proteomes" id="UP000663722"/>
    </source>
</evidence>
<keyword evidence="3" id="KW-1185">Reference proteome</keyword>
<gene>
    <name evidence="2" type="ORF">dnm_080940</name>
</gene>
<protein>
    <submittedName>
        <fullName evidence="2">Uncharacterized protein</fullName>
    </submittedName>
</protein>
<dbReference type="KEGG" id="dmm:dnm_080940"/>
<dbReference type="Proteomes" id="UP000663722">
    <property type="component" value="Chromosome"/>
</dbReference>
<feature type="region of interest" description="Disordered" evidence="1">
    <location>
        <begin position="1"/>
        <end position="41"/>
    </location>
</feature>
<dbReference type="AlphaFoldDB" id="A0A975BVR7"/>